<reference evidence="2 3" key="1">
    <citation type="submission" date="2017-06" db="EMBL/GenBank/DDBJ databases">
        <title>Draft genome sequence of anaerobic fermentative bacterium Anaeromicrobium sediminis DY2726D isolated from West Pacific Ocean sediments.</title>
        <authorList>
            <person name="Zeng X."/>
        </authorList>
    </citation>
    <scope>NUCLEOTIDE SEQUENCE [LARGE SCALE GENOMIC DNA]</scope>
    <source>
        <strain evidence="2 3">DY2726D</strain>
    </source>
</reference>
<dbReference type="AlphaFoldDB" id="A0A267MDJ5"/>
<evidence type="ECO:0000313" key="2">
    <source>
        <dbReference type="EMBL" id="PAB57626.1"/>
    </source>
</evidence>
<protein>
    <recommendedName>
        <fullName evidence="1">VWFA domain-containing protein</fullName>
    </recommendedName>
</protein>
<dbReference type="CDD" id="cd00198">
    <property type="entry name" value="vWFA"/>
    <property type="match status" value="1"/>
</dbReference>
<dbReference type="Proteomes" id="UP000216024">
    <property type="component" value="Unassembled WGS sequence"/>
</dbReference>
<name>A0A267MDJ5_9FIRM</name>
<comment type="caution">
    <text evidence="2">The sequence shown here is derived from an EMBL/GenBank/DDBJ whole genome shotgun (WGS) entry which is preliminary data.</text>
</comment>
<dbReference type="OrthoDB" id="9806395at2"/>
<dbReference type="InterPro" id="IPR036465">
    <property type="entry name" value="vWFA_dom_sf"/>
</dbReference>
<evidence type="ECO:0000313" key="3">
    <source>
        <dbReference type="Proteomes" id="UP000216024"/>
    </source>
</evidence>
<dbReference type="InterPro" id="IPR002035">
    <property type="entry name" value="VWF_A"/>
</dbReference>
<feature type="domain" description="VWFA" evidence="1">
    <location>
        <begin position="135"/>
        <end position="225"/>
    </location>
</feature>
<dbReference type="RefSeq" id="WP_095135194.1">
    <property type="nucleotide sequence ID" value="NZ_NIBG01000024.1"/>
</dbReference>
<dbReference type="EMBL" id="NIBG01000024">
    <property type="protein sequence ID" value="PAB57626.1"/>
    <property type="molecule type" value="Genomic_DNA"/>
</dbReference>
<gene>
    <name evidence="2" type="ORF">CCE28_18360</name>
</gene>
<accession>A0A267MDJ5</accession>
<organism evidence="2 3">
    <name type="scientific">Anaeromicrobium sediminis</name>
    <dbReference type="NCBI Taxonomy" id="1478221"/>
    <lineage>
        <taxon>Bacteria</taxon>
        <taxon>Bacillati</taxon>
        <taxon>Bacillota</taxon>
        <taxon>Clostridia</taxon>
        <taxon>Peptostreptococcales</taxon>
        <taxon>Thermotaleaceae</taxon>
        <taxon>Anaeromicrobium</taxon>
    </lineage>
</organism>
<evidence type="ECO:0000259" key="1">
    <source>
        <dbReference type="Pfam" id="PF13519"/>
    </source>
</evidence>
<dbReference type="Gene3D" id="3.40.50.410">
    <property type="entry name" value="von Willebrand factor, type A domain"/>
    <property type="match status" value="1"/>
</dbReference>
<keyword evidence="3" id="KW-1185">Reference proteome</keyword>
<dbReference type="SUPFAM" id="SSF53300">
    <property type="entry name" value="vWA-like"/>
    <property type="match status" value="2"/>
</dbReference>
<sequence length="239" mass="26499">MNDTWIKQIIIATDGKSNIGGDPVYESKLAKEKGIVVNAIGIVKENESNEKCLLEIENIANAGGGVWEKSTMEKLGQTMCVMTQKTVNMTIHNVVNEELQELLGTNMNGISPKDRSKIVEYVDKLSENISLKCCILMDCSSSMVHRMDKAKESIIDLIDSLIGRVGESQVALIGFPHEEEYYKVICDFTNDLDLIKVKVNELKCGGTTPTAMAIKGAVRLIENEKEEILEEGFLRDNIV</sequence>
<dbReference type="Pfam" id="PF13519">
    <property type="entry name" value="VWA_2"/>
    <property type="match status" value="1"/>
</dbReference>
<proteinExistence type="predicted"/>